<keyword evidence="2" id="KW-1185">Reference proteome</keyword>
<comment type="caution">
    <text evidence="1">The sequence shown here is derived from an EMBL/GenBank/DDBJ whole genome shotgun (WGS) entry which is preliminary data.</text>
</comment>
<evidence type="ECO:0000313" key="2">
    <source>
        <dbReference type="Proteomes" id="UP000789901"/>
    </source>
</evidence>
<organism evidence="1 2">
    <name type="scientific">Gigaspora margarita</name>
    <dbReference type="NCBI Taxonomy" id="4874"/>
    <lineage>
        <taxon>Eukaryota</taxon>
        <taxon>Fungi</taxon>
        <taxon>Fungi incertae sedis</taxon>
        <taxon>Mucoromycota</taxon>
        <taxon>Glomeromycotina</taxon>
        <taxon>Glomeromycetes</taxon>
        <taxon>Diversisporales</taxon>
        <taxon>Gigasporaceae</taxon>
        <taxon>Gigaspora</taxon>
    </lineage>
</organism>
<protein>
    <submittedName>
        <fullName evidence="1">41619_t:CDS:1</fullName>
    </submittedName>
</protein>
<dbReference type="Proteomes" id="UP000789901">
    <property type="component" value="Unassembled WGS sequence"/>
</dbReference>
<reference evidence="1 2" key="1">
    <citation type="submission" date="2021-06" db="EMBL/GenBank/DDBJ databases">
        <authorList>
            <person name="Kallberg Y."/>
            <person name="Tangrot J."/>
            <person name="Rosling A."/>
        </authorList>
    </citation>
    <scope>NUCLEOTIDE SEQUENCE [LARGE SCALE GENOMIC DNA]</scope>
    <source>
        <strain evidence="1 2">120-4 pot B 10/14</strain>
    </source>
</reference>
<accession>A0ABN7UCH2</accession>
<name>A0ABN7UCH2_GIGMA</name>
<evidence type="ECO:0000313" key="1">
    <source>
        <dbReference type="EMBL" id="CAG8562671.1"/>
    </source>
</evidence>
<dbReference type="EMBL" id="CAJVQB010002117">
    <property type="protein sequence ID" value="CAG8562671.1"/>
    <property type="molecule type" value="Genomic_DNA"/>
</dbReference>
<sequence>LLYADKIDVDNIYADKMDSDKIDTGNIDADKMDTDKIEAWKIKRPLAKLEHLKEMYTSKIIKTQKITEEIKKSKIPHE</sequence>
<gene>
    <name evidence="1" type="ORF">GMARGA_LOCUS5094</name>
</gene>
<feature type="non-terminal residue" evidence="1">
    <location>
        <position position="1"/>
    </location>
</feature>
<proteinExistence type="predicted"/>